<dbReference type="OrthoDB" id="9778331at2"/>
<evidence type="ECO:0000256" key="3">
    <source>
        <dbReference type="ARBA" id="ARBA00022475"/>
    </source>
</evidence>
<keyword evidence="6 7" id="KW-0472">Membrane</keyword>
<dbReference type="PANTHER" id="PTHR34582:SF7">
    <property type="entry name" value="UPF0702 TRANSMEMBRANE PROTEIN YDFS"/>
    <property type="match status" value="1"/>
</dbReference>
<proteinExistence type="inferred from homology"/>
<dbReference type="EMBL" id="QPJD01000005">
    <property type="protein sequence ID" value="RCW48927.1"/>
    <property type="molecule type" value="Genomic_DNA"/>
</dbReference>
<dbReference type="AlphaFoldDB" id="A0A368W1M1"/>
<evidence type="ECO:0000259" key="8">
    <source>
        <dbReference type="Pfam" id="PF04239"/>
    </source>
</evidence>
<reference evidence="9 10" key="1">
    <citation type="submission" date="2018-07" db="EMBL/GenBank/DDBJ databases">
        <title>Genomic Encyclopedia of Type Strains, Phase III (KMG-III): the genomes of soil and plant-associated and newly described type strains.</title>
        <authorList>
            <person name="Whitman W."/>
        </authorList>
    </citation>
    <scope>NUCLEOTIDE SEQUENCE [LARGE SCALE GENOMIC DNA]</scope>
    <source>
        <strain evidence="9 10">CECT 7506</strain>
    </source>
</reference>
<keyword evidence="10" id="KW-1185">Reference proteome</keyword>
<evidence type="ECO:0000256" key="1">
    <source>
        <dbReference type="ARBA" id="ARBA00004651"/>
    </source>
</evidence>
<evidence type="ECO:0000256" key="5">
    <source>
        <dbReference type="ARBA" id="ARBA00022989"/>
    </source>
</evidence>
<comment type="subcellular location">
    <subcellularLocation>
        <location evidence="1">Cell membrane</location>
        <topology evidence="1">Multi-pass membrane protein</topology>
    </subcellularLocation>
</comment>
<evidence type="ECO:0000256" key="7">
    <source>
        <dbReference type="SAM" id="Phobius"/>
    </source>
</evidence>
<dbReference type="Gene3D" id="3.30.240.20">
    <property type="entry name" value="bsu07140 like domains"/>
    <property type="match status" value="2"/>
</dbReference>
<dbReference type="InterPro" id="IPR007353">
    <property type="entry name" value="DUF421"/>
</dbReference>
<feature type="transmembrane region" description="Helical" evidence="7">
    <location>
        <begin position="58"/>
        <end position="79"/>
    </location>
</feature>
<evidence type="ECO:0000313" key="9">
    <source>
        <dbReference type="EMBL" id="RCW48927.1"/>
    </source>
</evidence>
<sequence length="289" mass="33254">MPAWLEISIRTLAAIVILFAFTKVLGKRQISELSLFEYITGISIGNISAYVSLDLDNLWYLGLVSIAIWVIVSVGMEFFTMKSKRVRDFVDGKGTVLIKNGQLLKRQLLKERLTLDELLEQLRKKNVFRVADVEFAVMESSGDINVLLKKQHQPLTPNMIGLNVSREREPQTVMMDGEILNDVLETAGYDQEWLEQELRRNKHNKHDVFLAQIDSEGHLTLQTGDEHNYPESIQSKPSERVAILTEQFEAELIRLERLARNEKDRNVYQSALKRFQTGFKPLPDQSPKR</sequence>
<feature type="domain" description="YetF C-terminal" evidence="8">
    <location>
        <begin position="81"/>
        <end position="213"/>
    </location>
</feature>
<keyword evidence="3" id="KW-1003">Cell membrane</keyword>
<dbReference type="Proteomes" id="UP000252415">
    <property type="component" value="Unassembled WGS sequence"/>
</dbReference>
<evidence type="ECO:0000256" key="2">
    <source>
        <dbReference type="ARBA" id="ARBA00006448"/>
    </source>
</evidence>
<comment type="similarity">
    <text evidence="2">Belongs to the UPF0702 family.</text>
</comment>
<dbReference type="RefSeq" id="WP_114379684.1">
    <property type="nucleotide sequence ID" value="NZ_QPJD01000005.1"/>
</dbReference>
<protein>
    <submittedName>
        <fullName evidence="9">Uncharacterized membrane protein YcaP (DUF421 family)</fullName>
    </submittedName>
</protein>
<comment type="caution">
    <text evidence="9">The sequence shown here is derived from an EMBL/GenBank/DDBJ whole genome shotgun (WGS) entry which is preliminary data.</text>
</comment>
<evidence type="ECO:0000313" key="10">
    <source>
        <dbReference type="Proteomes" id="UP000252415"/>
    </source>
</evidence>
<keyword evidence="5 7" id="KW-1133">Transmembrane helix</keyword>
<keyword evidence="4 7" id="KW-0812">Transmembrane</keyword>
<evidence type="ECO:0000256" key="6">
    <source>
        <dbReference type="ARBA" id="ARBA00023136"/>
    </source>
</evidence>
<dbReference type="GO" id="GO:0005886">
    <property type="term" value="C:plasma membrane"/>
    <property type="evidence" value="ECO:0007669"/>
    <property type="project" value="UniProtKB-SubCell"/>
</dbReference>
<dbReference type="InterPro" id="IPR023090">
    <property type="entry name" value="UPF0702_alpha/beta_dom_sf"/>
</dbReference>
<dbReference type="PANTHER" id="PTHR34582">
    <property type="entry name" value="UPF0702 TRANSMEMBRANE PROTEIN YCAP"/>
    <property type="match status" value="1"/>
</dbReference>
<dbReference type="Pfam" id="PF04239">
    <property type="entry name" value="DUF421"/>
    <property type="match status" value="1"/>
</dbReference>
<organism evidence="9 10">
    <name type="scientific">Paenibacillus prosopidis</name>
    <dbReference type="NCBI Taxonomy" id="630520"/>
    <lineage>
        <taxon>Bacteria</taxon>
        <taxon>Bacillati</taxon>
        <taxon>Bacillota</taxon>
        <taxon>Bacilli</taxon>
        <taxon>Bacillales</taxon>
        <taxon>Paenibacillaceae</taxon>
        <taxon>Paenibacillus</taxon>
    </lineage>
</organism>
<evidence type="ECO:0000256" key="4">
    <source>
        <dbReference type="ARBA" id="ARBA00022692"/>
    </source>
</evidence>
<gene>
    <name evidence="9" type="ORF">DFP97_105111</name>
</gene>
<name>A0A368W1M1_9BACL</name>
<accession>A0A368W1M1</accession>